<evidence type="ECO:0000256" key="1">
    <source>
        <dbReference type="ARBA" id="ARBA00022729"/>
    </source>
</evidence>
<keyword evidence="1" id="KW-0732">Signal</keyword>
<dbReference type="Pfam" id="PF19127">
    <property type="entry name" value="Choline_bind_3"/>
    <property type="match status" value="1"/>
</dbReference>
<evidence type="ECO:0000256" key="2">
    <source>
        <dbReference type="ARBA" id="ARBA00022737"/>
    </source>
</evidence>
<dbReference type="Gene3D" id="2.10.270.10">
    <property type="entry name" value="Cholin Binding"/>
    <property type="match status" value="1"/>
</dbReference>
<protein>
    <submittedName>
        <fullName evidence="5">Surface protein PspC</fullName>
        <ecNumber evidence="5">3.5.1.28</ecNumber>
    </submittedName>
</protein>
<dbReference type="SUPFAM" id="SSF69360">
    <property type="entry name" value="Cell wall binding repeat"/>
    <property type="match status" value="1"/>
</dbReference>
<evidence type="ECO:0000313" key="6">
    <source>
        <dbReference type="Proteomes" id="UP000041827"/>
    </source>
</evidence>
<dbReference type="GO" id="GO:0008745">
    <property type="term" value="F:N-acetylmuramoyl-L-alanine amidase activity"/>
    <property type="evidence" value="ECO:0007669"/>
    <property type="project" value="UniProtKB-EC"/>
</dbReference>
<evidence type="ECO:0000256" key="3">
    <source>
        <dbReference type="PROSITE-ProRule" id="PRU00591"/>
    </source>
</evidence>
<keyword evidence="5" id="KW-0378">Hydrolase</keyword>
<dbReference type="InterPro" id="IPR018337">
    <property type="entry name" value="Cell_wall/Cho-bd_repeat"/>
</dbReference>
<dbReference type="EMBL" id="CMJT01000046">
    <property type="protein sequence ID" value="CKB28448.1"/>
    <property type="molecule type" value="Genomic_DNA"/>
</dbReference>
<dbReference type="AlphaFoldDB" id="A0A0T8UHV2"/>
<feature type="repeat" description="Cell wall-binding" evidence="3">
    <location>
        <begin position="288"/>
        <end position="307"/>
    </location>
</feature>
<reference evidence="6" key="1">
    <citation type="submission" date="2015-03" db="EMBL/GenBank/DDBJ databases">
        <authorList>
            <consortium name="Pathogen Informatics"/>
        </authorList>
    </citation>
    <scope>NUCLEOTIDE SEQUENCE [LARGE SCALE GENOMIC DNA]</scope>
    <source>
        <strain evidence="6">SMRU2248</strain>
    </source>
</reference>
<dbReference type="PROSITE" id="PS51170">
    <property type="entry name" value="CW"/>
    <property type="match status" value="4"/>
</dbReference>
<dbReference type="Proteomes" id="UP000041827">
    <property type="component" value="Unassembled WGS sequence"/>
</dbReference>
<dbReference type="InterPro" id="IPR011098">
    <property type="entry name" value="G5_dom"/>
</dbReference>
<dbReference type="PROSITE" id="PS51109">
    <property type="entry name" value="G5"/>
    <property type="match status" value="2"/>
</dbReference>
<feature type="domain" description="G5" evidence="4">
    <location>
        <begin position="111"/>
        <end position="190"/>
    </location>
</feature>
<dbReference type="EC" id="3.5.1.28" evidence="5"/>
<keyword evidence="2" id="KW-0677">Repeat</keyword>
<dbReference type="Gene3D" id="2.20.230.10">
    <property type="entry name" value="Resuscitation-promoting factor rpfb"/>
    <property type="match status" value="2"/>
</dbReference>
<name>A0A0T8UHV2_9STRE</name>
<feature type="repeat" description="Cell wall-binding" evidence="3">
    <location>
        <begin position="228"/>
        <end position="247"/>
    </location>
</feature>
<gene>
    <name evidence="5" type="primary">lytA_15</name>
    <name evidence="5" type="ORF">ERS021757_02300</name>
</gene>
<feature type="repeat" description="Cell wall-binding" evidence="3">
    <location>
        <begin position="268"/>
        <end position="287"/>
    </location>
</feature>
<dbReference type="Pfam" id="PF07501">
    <property type="entry name" value="G5"/>
    <property type="match status" value="2"/>
</dbReference>
<dbReference type="Pfam" id="PF01473">
    <property type="entry name" value="Choline_bind_1"/>
    <property type="match status" value="2"/>
</dbReference>
<evidence type="ECO:0000313" key="5">
    <source>
        <dbReference type="EMBL" id="CKB28448.1"/>
    </source>
</evidence>
<feature type="repeat" description="Cell wall-binding" evidence="3">
    <location>
        <begin position="248"/>
        <end position="267"/>
    </location>
</feature>
<proteinExistence type="predicted"/>
<accession>A0A0T8UHV2</accession>
<organism evidence="5 6">
    <name type="scientific">Streptococcus pseudopneumoniae</name>
    <dbReference type="NCBI Taxonomy" id="257758"/>
    <lineage>
        <taxon>Bacteria</taxon>
        <taxon>Bacillati</taxon>
        <taxon>Bacillota</taxon>
        <taxon>Bacilli</taxon>
        <taxon>Lactobacillales</taxon>
        <taxon>Streptococcaceae</taxon>
        <taxon>Streptococcus</taxon>
    </lineage>
</organism>
<evidence type="ECO:0000259" key="4">
    <source>
        <dbReference type="PROSITE" id="PS51109"/>
    </source>
</evidence>
<sequence length="347" mass="38658">MVDGEDGYVTTTTTYDVNPETGKVSETVTVDRKEATDTVIKVPAKSKVEEVLVPFATKYEADNDLSAGQEQEITLGKNGKTVTTITYDVDGKSGQVTESTLSQKEDSQTRVVKKGTKPQVLVQEIPIETEYLDDSTLDKGQEIEEAGEIGEITLTTIYTVDERDGTIEETTSRQITKEMVKRRIRRGTREPEKVVVPKKSSIPSYPVSVTSNQGTDSAVEPAKPVAATTGWKQENGMWYFYNTNGSMVTGWVQVNGSWYYLNSNGSMATGWEQVDGSWYYLNDNGSMEIGWLQNNGSWYYLNSNGSMKANQWFQVGSKWYYVNASGELAINTSIDGYRVNDNGEWVR</sequence>
<feature type="domain" description="G5" evidence="4">
    <location>
        <begin position="39"/>
        <end position="118"/>
    </location>
</feature>
<dbReference type="SMART" id="SM01208">
    <property type="entry name" value="G5"/>
    <property type="match status" value="2"/>
</dbReference>
<dbReference type="Gene3D" id="2.10.270.20">
    <property type="match status" value="1"/>
</dbReference>